<dbReference type="OrthoDB" id="9816455at2"/>
<name>A0A316A0W0_9FIRM</name>
<feature type="transmembrane region" description="Helical" evidence="3">
    <location>
        <begin position="368"/>
        <end position="387"/>
    </location>
</feature>
<proteinExistence type="predicted"/>
<accession>A0A316A0W0</accession>
<feature type="compositionally biased region" description="Gly residues" evidence="2">
    <location>
        <begin position="299"/>
        <end position="335"/>
    </location>
</feature>
<evidence type="ECO:0000313" key="6">
    <source>
        <dbReference type="Proteomes" id="UP000254051"/>
    </source>
</evidence>
<dbReference type="RefSeq" id="WP_109708823.1">
    <property type="nucleotide sequence ID" value="NZ_QGDS01000002.1"/>
</dbReference>
<evidence type="ECO:0000256" key="3">
    <source>
        <dbReference type="SAM" id="Phobius"/>
    </source>
</evidence>
<keyword evidence="3" id="KW-0812">Transmembrane</keyword>
<evidence type="ECO:0000256" key="1">
    <source>
        <dbReference type="ARBA" id="ARBA00004196"/>
    </source>
</evidence>
<keyword evidence="6" id="KW-1185">Reference proteome</keyword>
<keyword evidence="3" id="KW-1133">Transmembrane helix</keyword>
<comment type="subcellular location">
    <subcellularLocation>
        <location evidence="1">Cell envelope</location>
    </subcellularLocation>
</comment>
<reference evidence="6" key="1">
    <citation type="submission" date="2017-07" db="EMBL/GenBank/DDBJ databases">
        <authorList>
            <person name="Varghese N."/>
            <person name="Submissions S."/>
        </authorList>
    </citation>
    <scope>NUCLEOTIDE SEQUENCE [LARGE SCALE GENOMIC DNA]</scope>
    <source>
        <strain evidence="6">NLAE-zl-C134</strain>
    </source>
</reference>
<feature type="chain" id="PRO_5043163556" evidence="4">
    <location>
        <begin position="33"/>
        <end position="395"/>
    </location>
</feature>
<feature type="signal peptide" evidence="4">
    <location>
        <begin position="1"/>
        <end position="32"/>
    </location>
</feature>
<sequence>MCKKTRRKSSKFMSLLLAVVLICGILQVQVLAAETESVPVTMMKETETNNQTDVGEDENEGCIVAFDPDDGKTGYSDFFKVTVPIGSKVTGKPADPTRDGYLFKGWYAFENEDGNPVFWNFETDTVQDNTTLWAAWEKGCIVAFDPDDGKTGYSDFFKVTVPIGSKVTGKPADPTRDGYLFKGWYAFEDGDGNPVFWNFETDTVQDNTTLWAAWEKGCIVAFDPDDGKTGYNDFFKVTVPIGSKVTGKPADPTRDGYLFKGWYAFEDEDGNPVFWNFETDTVKDNTTLWAAWEKENDGGNSGGGNGNGENSGGGNGNGENSGGGNGNGENSGSGNGNNYVKIEDEKIPTGSLDLNDIPKTNDSASRHLLLWLLCGILVSGMITLTLLRKKKWVKS</sequence>
<dbReference type="Proteomes" id="UP000254051">
    <property type="component" value="Unassembled WGS sequence"/>
</dbReference>
<dbReference type="InterPro" id="IPR042229">
    <property type="entry name" value="Listeria/Bacterioides_rpt_sf"/>
</dbReference>
<dbReference type="Gene3D" id="2.60.40.4270">
    <property type="entry name" value="Listeria-Bacteroides repeat domain"/>
    <property type="match status" value="3"/>
</dbReference>
<keyword evidence="4" id="KW-0732">Signal</keyword>
<evidence type="ECO:0000313" key="5">
    <source>
        <dbReference type="EMBL" id="SUQ12789.1"/>
    </source>
</evidence>
<evidence type="ECO:0000256" key="2">
    <source>
        <dbReference type="SAM" id="MobiDB-lite"/>
    </source>
</evidence>
<dbReference type="Pfam" id="PF09479">
    <property type="entry name" value="Flg_new"/>
    <property type="match status" value="3"/>
</dbReference>
<dbReference type="AlphaFoldDB" id="A0A316A0W0"/>
<gene>
    <name evidence="5" type="ORF">SAMN05216529_1023</name>
</gene>
<dbReference type="GO" id="GO:0030313">
    <property type="term" value="C:cell envelope"/>
    <property type="evidence" value="ECO:0007669"/>
    <property type="project" value="UniProtKB-SubCell"/>
</dbReference>
<dbReference type="EMBL" id="UHJJ01000002">
    <property type="protein sequence ID" value="SUQ12789.1"/>
    <property type="molecule type" value="Genomic_DNA"/>
</dbReference>
<organism evidence="5 6">
    <name type="scientific">Faecalicatena contorta</name>
    <dbReference type="NCBI Taxonomy" id="39482"/>
    <lineage>
        <taxon>Bacteria</taxon>
        <taxon>Bacillati</taxon>
        <taxon>Bacillota</taxon>
        <taxon>Clostridia</taxon>
        <taxon>Lachnospirales</taxon>
        <taxon>Lachnospiraceae</taxon>
        <taxon>Faecalicatena</taxon>
    </lineage>
</organism>
<keyword evidence="3" id="KW-0472">Membrane</keyword>
<feature type="region of interest" description="Disordered" evidence="2">
    <location>
        <begin position="294"/>
        <end position="341"/>
    </location>
</feature>
<dbReference type="InterPro" id="IPR013378">
    <property type="entry name" value="InlB-like_B-rpt"/>
</dbReference>
<evidence type="ECO:0000256" key="4">
    <source>
        <dbReference type="SAM" id="SignalP"/>
    </source>
</evidence>
<protein>
    <submittedName>
        <fullName evidence="5">Listeria/Bacterioides repeat-containing protein</fullName>
    </submittedName>
</protein>